<protein>
    <recommendedName>
        <fullName evidence="10">DEAD-box ATP-dependent RNA helicase RhpA</fullName>
        <ecNumber evidence="1">3.6.4.13</ecNumber>
    </recommendedName>
</protein>
<feature type="short sequence motif" description="Q motif" evidence="11">
    <location>
        <begin position="4"/>
        <end position="32"/>
    </location>
</feature>
<evidence type="ECO:0000256" key="2">
    <source>
        <dbReference type="ARBA" id="ARBA00022490"/>
    </source>
</evidence>
<dbReference type="InterPro" id="IPR011545">
    <property type="entry name" value="DEAD/DEAH_box_helicase_dom"/>
</dbReference>
<dbReference type="InterPro" id="IPR014014">
    <property type="entry name" value="RNA_helicase_DEAD_Q_motif"/>
</dbReference>
<dbReference type="CDD" id="cd00268">
    <property type="entry name" value="DEADc"/>
    <property type="match status" value="1"/>
</dbReference>
<keyword evidence="6" id="KW-0067">ATP-binding</keyword>
<dbReference type="InterPro" id="IPR057325">
    <property type="entry name" value="DeaD_dimer"/>
</dbReference>
<dbReference type="InterPro" id="IPR012677">
    <property type="entry name" value="Nucleotide-bd_a/b_plait_sf"/>
</dbReference>
<dbReference type="GO" id="GO:0005840">
    <property type="term" value="C:ribosome"/>
    <property type="evidence" value="ECO:0007669"/>
    <property type="project" value="TreeGrafter"/>
</dbReference>
<dbReference type="PROSITE" id="PS51194">
    <property type="entry name" value="HELICASE_CTER"/>
    <property type="match status" value="1"/>
</dbReference>
<feature type="domain" description="Helicase ATP-binding" evidence="13">
    <location>
        <begin position="35"/>
        <end position="206"/>
    </location>
</feature>
<dbReference type="GO" id="GO:0005524">
    <property type="term" value="F:ATP binding"/>
    <property type="evidence" value="ECO:0007669"/>
    <property type="project" value="UniProtKB-KW"/>
</dbReference>
<dbReference type="GO" id="GO:0005829">
    <property type="term" value="C:cytosol"/>
    <property type="evidence" value="ECO:0007669"/>
    <property type="project" value="TreeGrafter"/>
</dbReference>
<dbReference type="PANTHER" id="PTHR47963">
    <property type="entry name" value="DEAD-BOX ATP-DEPENDENT RNA HELICASE 47, MITOCHONDRIAL"/>
    <property type="match status" value="1"/>
</dbReference>
<dbReference type="Gene3D" id="3.40.50.300">
    <property type="entry name" value="P-loop containing nucleotide triphosphate hydrolases"/>
    <property type="match status" value="2"/>
</dbReference>
<dbReference type="InterPro" id="IPR027417">
    <property type="entry name" value="P-loop_NTPase"/>
</dbReference>
<evidence type="ECO:0000256" key="5">
    <source>
        <dbReference type="ARBA" id="ARBA00022806"/>
    </source>
</evidence>
<evidence type="ECO:0000259" key="14">
    <source>
        <dbReference type="PROSITE" id="PS51194"/>
    </source>
</evidence>
<dbReference type="GO" id="GO:0042255">
    <property type="term" value="P:ribosome assembly"/>
    <property type="evidence" value="ECO:0007669"/>
    <property type="project" value="UniProtKB-ARBA"/>
</dbReference>
<evidence type="ECO:0000256" key="1">
    <source>
        <dbReference type="ARBA" id="ARBA00012552"/>
    </source>
</evidence>
<evidence type="ECO:0000256" key="7">
    <source>
        <dbReference type="ARBA" id="ARBA00023016"/>
    </source>
</evidence>
<comment type="caution">
    <text evidence="16">The sequence shown here is derived from an EMBL/GenBank/DDBJ whole genome shotgun (WGS) entry which is preliminary data.</text>
</comment>
<dbReference type="GO" id="GO:0009409">
    <property type="term" value="P:response to cold"/>
    <property type="evidence" value="ECO:0007669"/>
    <property type="project" value="TreeGrafter"/>
</dbReference>
<keyword evidence="7" id="KW-0346">Stress response</keyword>
<reference evidence="16 17" key="1">
    <citation type="submission" date="2019-07" db="EMBL/GenBank/DDBJ databases">
        <title>Description of 53C-WASEF.</title>
        <authorList>
            <person name="Pitt A."/>
            <person name="Hahn M.W."/>
        </authorList>
    </citation>
    <scope>NUCLEOTIDE SEQUENCE [LARGE SCALE GENOMIC DNA]</scope>
    <source>
        <strain evidence="16 17">53C-WASEF</strain>
    </source>
</reference>
<dbReference type="GO" id="GO:0033592">
    <property type="term" value="F:RNA strand annealing activity"/>
    <property type="evidence" value="ECO:0007669"/>
    <property type="project" value="TreeGrafter"/>
</dbReference>
<keyword evidence="2" id="KW-0963">Cytoplasm</keyword>
<dbReference type="Pfam" id="PF25399">
    <property type="entry name" value="DeaD_dimer"/>
    <property type="match status" value="1"/>
</dbReference>
<evidence type="ECO:0000256" key="12">
    <source>
        <dbReference type="SAM" id="MobiDB-lite"/>
    </source>
</evidence>
<dbReference type="CDD" id="cd12252">
    <property type="entry name" value="RRM_DbpA"/>
    <property type="match status" value="1"/>
</dbReference>
<evidence type="ECO:0000256" key="10">
    <source>
        <dbReference type="ARBA" id="ARBA00074363"/>
    </source>
</evidence>
<evidence type="ECO:0000256" key="3">
    <source>
        <dbReference type="ARBA" id="ARBA00022741"/>
    </source>
</evidence>
<feature type="region of interest" description="Disordered" evidence="12">
    <location>
        <begin position="480"/>
        <end position="539"/>
    </location>
</feature>
<keyword evidence="17" id="KW-1185">Reference proteome</keyword>
<proteinExistence type="inferred from homology"/>
<feature type="domain" description="DEAD-box RNA helicase Q" evidence="15">
    <location>
        <begin position="4"/>
        <end position="32"/>
    </location>
</feature>
<dbReference type="SUPFAM" id="SSF52540">
    <property type="entry name" value="P-loop containing nucleoside triphosphate hydrolases"/>
    <property type="match status" value="1"/>
</dbReference>
<dbReference type="GO" id="GO:0016787">
    <property type="term" value="F:hydrolase activity"/>
    <property type="evidence" value="ECO:0007669"/>
    <property type="project" value="UniProtKB-KW"/>
</dbReference>
<gene>
    <name evidence="16" type="ORF">FPL22_07440</name>
</gene>
<dbReference type="InterPro" id="IPR050547">
    <property type="entry name" value="DEAD_box_RNA_helicases"/>
</dbReference>
<keyword evidence="3" id="KW-0547">Nucleotide-binding</keyword>
<dbReference type="SMART" id="SM00490">
    <property type="entry name" value="HELICc"/>
    <property type="match status" value="1"/>
</dbReference>
<keyword evidence="4" id="KW-0378">Hydrolase</keyword>
<evidence type="ECO:0000256" key="9">
    <source>
        <dbReference type="ARBA" id="ARBA00047984"/>
    </source>
</evidence>
<dbReference type="FunFam" id="3.40.50.300:FF:000108">
    <property type="entry name" value="ATP-dependent RNA helicase RhlE"/>
    <property type="match status" value="1"/>
</dbReference>
<evidence type="ECO:0000313" key="16">
    <source>
        <dbReference type="EMBL" id="TSJ79117.1"/>
    </source>
</evidence>
<dbReference type="Proteomes" id="UP000315648">
    <property type="component" value="Unassembled WGS sequence"/>
</dbReference>
<evidence type="ECO:0000256" key="4">
    <source>
        <dbReference type="ARBA" id="ARBA00022801"/>
    </source>
</evidence>
<keyword evidence="5 16" id="KW-0347">Helicase</keyword>
<dbReference type="SMART" id="SM00487">
    <property type="entry name" value="DEXDc"/>
    <property type="match status" value="1"/>
</dbReference>
<dbReference type="InterPro" id="IPR005580">
    <property type="entry name" value="DbpA/CsdA_RNA-bd_dom"/>
</dbReference>
<dbReference type="EMBL" id="VMBG01000001">
    <property type="protein sequence ID" value="TSJ79117.1"/>
    <property type="molecule type" value="Genomic_DNA"/>
</dbReference>
<evidence type="ECO:0000259" key="13">
    <source>
        <dbReference type="PROSITE" id="PS51192"/>
    </source>
</evidence>
<dbReference type="CDD" id="cd18787">
    <property type="entry name" value="SF2_C_DEAD"/>
    <property type="match status" value="1"/>
</dbReference>
<dbReference type="InterPro" id="IPR001650">
    <property type="entry name" value="Helicase_C-like"/>
</dbReference>
<name>A0A556QR45_9BACT</name>
<sequence length="626" mass="69227">MEKLKFAELGLSAEVLKAVDKMGFEEASPIQTAVIPLLLSGKDVVGQSATGSGKTAAFGIPAVEKVDAKKKAVQVLILCPTRELAVQVAEEIAKLAFFKTGVREVPIFGGQPYDRQIRALEGGAQIVIGTPGRVMDHMERGTLRLDNLKMIILDECDRMLDMGFRDDIEKILSETPATRQSLFFSATMPPAIQAMINRFLPNPEWVKIAALAQNAPKVDQVYFEVDRRYKIDVLTRLIDLHDFRYGIIFCSTKVMVDELDEHLHARGYATDRLHGDITQSTRTRVMDKFKRRGFEFLVATDVAARGLDVDDLEVVFNFDLPNDAEDYTHRVGRTGRAGREGKAFTFVAGRELYGLQNMIRYGKLKIRRENVPSLDQVEEARENVFFEKVRGVLEAAKFIKQDRFIDRLMEQGYPSTDVVSALLHMMHGGEKPDAAPAPAKAGVKAIATKPAAHTPAPAYVPEAPRPAPAAFAKVANKPKIAPPAAQEDRPAFQNAPHKQAEDAPVSVEPSEKEKALFENEEPAAVRPSKQKFQRAARTGREPNMTTLFFNVGRKQLITPADIVGKVAGVTRLPANVVGAMDIHQRHTLVDVTSEHVELIMQKMKGIRVKNIALEPALATDADRAAE</sequence>
<comment type="similarity">
    <text evidence="8">Belongs to the DEAD box helicase family.</text>
</comment>
<evidence type="ECO:0000256" key="6">
    <source>
        <dbReference type="ARBA" id="ARBA00022840"/>
    </source>
</evidence>
<dbReference type="RefSeq" id="WP_144229460.1">
    <property type="nucleotide sequence ID" value="NZ_CBCRVV010000005.1"/>
</dbReference>
<dbReference type="Pfam" id="PF00270">
    <property type="entry name" value="DEAD"/>
    <property type="match status" value="1"/>
</dbReference>
<dbReference type="PROSITE" id="PS51192">
    <property type="entry name" value="HELICASE_ATP_BIND_1"/>
    <property type="match status" value="1"/>
</dbReference>
<dbReference type="InterPro" id="IPR014001">
    <property type="entry name" value="Helicase_ATP-bd"/>
</dbReference>
<dbReference type="Gene3D" id="3.30.70.330">
    <property type="match status" value="1"/>
</dbReference>
<organism evidence="16 17">
    <name type="scientific">Rariglobus hedericola</name>
    <dbReference type="NCBI Taxonomy" id="2597822"/>
    <lineage>
        <taxon>Bacteria</taxon>
        <taxon>Pseudomonadati</taxon>
        <taxon>Verrucomicrobiota</taxon>
        <taxon>Opitutia</taxon>
        <taxon>Opitutales</taxon>
        <taxon>Opitutaceae</taxon>
        <taxon>Rariglobus</taxon>
    </lineage>
</organism>
<evidence type="ECO:0000313" key="17">
    <source>
        <dbReference type="Proteomes" id="UP000315648"/>
    </source>
</evidence>
<dbReference type="Pfam" id="PF03880">
    <property type="entry name" value="DbpA"/>
    <property type="match status" value="1"/>
</dbReference>
<evidence type="ECO:0000256" key="11">
    <source>
        <dbReference type="PROSITE-ProRule" id="PRU00552"/>
    </source>
</evidence>
<dbReference type="OrthoDB" id="9805696at2"/>
<feature type="domain" description="Helicase C-terminal" evidence="14">
    <location>
        <begin position="217"/>
        <end position="385"/>
    </location>
</feature>
<dbReference type="PANTHER" id="PTHR47963:SF8">
    <property type="entry name" value="ATP-DEPENDENT RNA HELICASE DEAD"/>
    <property type="match status" value="1"/>
</dbReference>
<dbReference type="Pfam" id="PF00271">
    <property type="entry name" value="Helicase_C"/>
    <property type="match status" value="1"/>
</dbReference>
<accession>A0A556QR45</accession>
<dbReference type="AlphaFoldDB" id="A0A556QR45"/>
<dbReference type="GO" id="GO:0003724">
    <property type="term" value="F:RNA helicase activity"/>
    <property type="evidence" value="ECO:0007669"/>
    <property type="project" value="UniProtKB-EC"/>
</dbReference>
<comment type="catalytic activity">
    <reaction evidence="9">
        <text>ATP + H2O = ADP + phosphate + H(+)</text>
        <dbReference type="Rhea" id="RHEA:13065"/>
        <dbReference type="ChEBI" id="CHEBI:15377"/>
        <dbReference type="ChEBI" id="CHEBI:15378"/>
        <dbReference type="ChEBI" id="CHEBI:30616"/>
        <dbReference type="ChEBI" id="CHEBI:43474"/>
        <dbReference type="ChEBI" id="CHEBI:456216"/>
        <dbReference type="EC" id="3.6.4.13"/>
    </reaction>
</comment>
<evidence type="ECO:0000256" key="8">
    <source>
        <dbReference type="ARBA" id="ARBA00038437"/>
    </source>
</evidence>
<evidence type="ECO:0000259" key="15">
    <source>
        <dbReference type="PROSITE" id="PS51195"/>
    </source>
</evidence>
<dbReference type="EC" id="3.6.4.13" evidence="1"/>
<dbReference type="InterPro" id="IPR044742">
    <property type="entry name" value="DEAD/DEAH_RhlB"/>
</dbReference>
<dbReference type="PROSITE" id="PS51195">
    <property type="entry name" value="Q_MOTIF"/>
    <property type="match status" value="1"/>
</dbReference>